<name>A0AA48GVE9_9BACT</name>
<keyword evidence="8" id="KW-0812">Transmembrane</keyword>
<evidence type="ECO:0000256" key="8">
    <source>
        <dbReference type="SAM" id="Phobius"/>
    </source>
</evidence>
<dbReference type="InterPro" id="IPR003661">
    <property type="entry name" value="HisK_dim/P_dom"/>
</dbReference>
<dbReference type="InterPro" id="IPR036890">
    <property type="entry name" value="HATPase_C_sf"/>
</dbReference>
<keyword evidence="8" id="KW-0472">Membrane</keyword>
<dbReference type="PROSITE" id="PS50109">
    <property type="entry name" value="HIS_KIN"/>
    <property type="match status" value="1"/>
</dbReference>
<keyword evidence="7" id="KW-0902">Two-component regulatory system</keyword>
<dbReference type="CDD" id="cd00082">
    <property type="entry name" value="HisKA"/>
    <property type="match status" value="1"/>
</dbReference>
<evidence type="ECO:0000256" key="3">
    <source>
        <dbReference type="ARBA" id="ARBA00022679"/>
    </source>
</evidence>
<evidence type="ECO:0000313" key="10">
    <source>
        <dbReference type="EMBL" id="BDU76360.1"/>
    </source>
</evidence>
<dbReference type="Gene3D" id="3.30.565.10">
    <property type="entry name" value="Histidine kinase-like ATPase, C-terminal domain"/>
    <property type="match status" value="1"/>
</dbReference>
<dbReference type="KEGG" id="msea:METESE_13180"/>
<keyword evidence="6" id="KW-0067">ATP-binding</keyword>
<sequence>MKLECPVSLTHPPLSWLILGLPLVFVLVGLVVSFRRWRGMKRHPAQDPESLLLGAVSQSLQERGRLAASLGELRTVHERLLDALPFGILWVDLKGQVAAINAEGRAILGVKAGVVGLDAAFVLEPFPWILEGLAQPPGPAWRADGGGRRWQLRRIQVPDIVGSLLQFEDITEREAGERRQQLRERFAELGEMTAGVAHQLKNGLAVLKGHGQLLDRAGHHDTAQDLLEEVQSLERLAQRFLLWAKPLEPRIAPVRLEEIASQAAMEVHRRPAFQDRTLTVEGEGRADADPMLLHQALVNLVENACQATPPGRRVRVQVVPGQIAILDEGPGFDPGDLARMLRPFESGRPEGTGLGLPLALKWLNATGADLVFSLRPEGGTRVDVRL</sequence>
<dbReference type="GO" id="GO:0007234">
    <property type="term" value="P:osmosensory signaling via phosphorelay pathway"/>
    <property type="evidence" value="ECO:0007669"/>
    <property type="project" value="TreeGrafter"/>
</dbReference>
<dbReference type="EC" id="2.7.13.3" evidence="2"/>
<dbReference type="GO" id="GO:0030295">
    <property type="term" value="F:protein kinase activator activity"/>
    <property type="evidence" value="ECO:0007669"/>
    <property type="project" value="TreeGrafter"/>
</dbReference>
<dbReference type="AlphaFoldDB" id="A0AA48GVE9"/>
<dbReference type="Pfam" id="PF02518">
    <property type="entry name" value="HATPase_c"/>
    <property type="match status" value="1"/>
</dbReference>
<dbReference type="InterPro" id="IPR036097">
    <property type="entry name" value="HisK_dim/P_sf"/>
</dbReference>
<reference evidence="10" key="1">
    <citation type="journal article" date="2023" name="Int. J. Syst. Evol. Microbiol.">
        <title>Mesoterricola silvestris gen. nov., sp. nov., Mesoterricola sediminis sp. nov., Geothrix oryzae sp. nov., Geothrix edaphica sp. nov., Geothrix rubra sp. nov., and Geothrix limicola sp. nov., six novel members of Acidobacteriota isolated from soils.</title>
        <authorList>
            <person name="Itoh H."/>
            <person name="Sugisawa Y."/>
            <person name="Mise K."/>
            <person name="Xu Z."/>
            <person name="Kuniyasu M."/>
            <person name="Ushijima N."/>
            <person name="Kawano K."/>
            <person name="Kobayashi E."/>
            <person name="Shiratori Y."/>
            <person name="Masuda Y."/>
            <person name="Senoo K."/>
        </authorList>
    </citation>
    <scope>NUCLEOTIDE SEQUENCE</scope>
    <source>
        <strain evidence="10">W786</strain>
    </source>
</reference>
<keyword evidence="11" id="KW-1185">Reference proteome</keyword>
<dbReference type="InterPro" id="IPR035965">
    <property type="entry name" value="PAS-like_dom_sf"/>
</dbReference>
<feature type="domain" description="Histidine kinase" evidence="9">
    <location>
        <begin position="195"/>
        <end position="386"/>
    </location>
</feature>
<dbReference type="InterPro" id="IPR050351">
    <property type="entry name" value="BphY/WalK/GraS-like"/>
</dbReference>
<evidence type="ECO:0000256" key="7">
    <source>
        <dbReference type="ARBA" id="ARBA00023012"/>
    </source>
</evidence>
<proteinExistence type="predicted"/>
<dbReference type="EMBL" id="AP027081">
    <property type="protein sequence ID" value="BDU76360.1"/>
    <property type="molecule type" value="Genomic_DNA"/>
</dbReference>
<evidence type="ECO:0000256" key="2">
    <source>
        <dbReference type="ARBA" id="ARBA00012438"/>
    </source>
</evidence>
<dbReference type="GO" id="GO:0005524">
    <property type="term" value="F:ATP binding"/>
    <property type="evidence" value="ECO:0007669"/>
    <property type="project" value="UniProtKB-KW"/>
</dbReference>
<comment type="catalytic activity">
    <reaction evidence="1">
        <text>ATP + protein L-histidine = ADP + protein N-phospho-L-histidine.</text>
        <dbReference type="EC" id="2.7.13.3"/>
    </reaction>
</comment>
<dbReference type="SUPFAM" id="SSF55874">
    <property type="entry name" value="ATPase domain of HSP90 chaperone/DNA topoisomerase II/histidine kinase"/>
    <property type="match status" value="1"/>
</dbReference>
<evidence type="ECO:0000256" key="1">
    <source>
        <dbReference type="ARBA" id="ARBA00000085"/>
    </source>
</evidence>
<dbReference type="PANTHER" id="PTHR42878">
    <property type="entry name" value="TWO-COMPONENT HISTIDINE KINASE"/>
    <property type="match status" value="1"/>
</dbReference>
<keyword evidence="3" id="KW-0808">Transferase</keyword>
<dbReference type="InterPro" id="IPR003594">
    <property type="entry name" value="HATPase_dom"/>
</dbReference>
<dbReference type="InterPro" id="IPR005467">
    <property type="entry name" value="His_kinase_dom"/>
</dbReference>
<dbReference type="Proteomes" id="UP001228113">
    <property type="component" value="Chromosome"/>
</dbReference>
<evidence type="ECO:0000256" key="4">
    <source>
        <dbReference type="ARBA" id="ARBA00022741"/>
    </source>
</evidence>
<dbReference type="SMART" id="SM00388">
    <property type="entry name" value="HisKA"/>
    <property type="match status" value="1"/>
</dbReference>
<dbReference type="SMART" id="SM00387">
    <property type="entry name" value="HATPase_c"/>
    <property type="match status" value="1"/>
</dbReference>
<evidence type="ECO:0000256" key="5">
    <source>
        <dbReference type="ARBA" id="ARBA00022777"/>
    </source>
</evidence>
<feature type="transmembrane region" description="Helical" evidence="8">
    <location>
        <begin position="14"/>
        <end position="34"/>
    </location>
</feature>
<keyword evidence="4" id="KW-0547">Nucleotide-binding</keyword>
<keyword evidence="8" id="KW-1133">Transmembrane helix</keyword>
<evidence type="ECO:0000313" key="11">
    <source>
        <dbReference type="Proteomes" id="UP001228113"/>
    </source>
</evidence>
<dbReference type="Gene3D" id="1.10.287.130">
    <property type="match status" value="1"/>
</dbReference>
<evidence type="ECO:0000259" key="9">
    <source>
        <dbReference type="PROSITE" id="PS50109"/>
    </source>
</evidence>
<keyword evidence="5" id="KW-0418">Kinase</keyword>
<dbReference type="Pfam" id="PF00512">
    <property type="entry name" value="HisKA"/>
    <property type="match status" value="1"/>
</dbReference>
<organism evidence="10 11">
    <name type="scientific">Mesoterricola sediminis</name>
    <dbReference type="NCBI Taxonomy" id="2927980"/>
    <lineage>
        <taxon>Bacteria</taxon>
        <taxon>Pseudomonadati</taxon>
        <taxon>Acidobacteriota</taxon>
        <taxon>Holophagae</taxon>
        <taxon>Holophagales</taxon>
        <taxon>Holophagaceae</taxon>
        <taxon>Mesoterricola</taxon>
    </lineage>
</organism>
<dbReference type="GO" id="GO:0000156">
    <property type="term" value="F:phosphorelay response regulator activity"/>
    <property type="evidence" value="ECO:0007669"/>
    <property type="project" value="TreeGrafter"/>
</dbReference>
<accession>A0AA48GVE9</accession>
<dbReference type="PANTHER" id="PTHR42878:SF7">
    <property type="entry name" value="SENSOR HISTIDINE KINASE GLRK"/>
    <property type="match status" value="1"/>
</dbReference>
<dbReference type="SUPFAM" id="SSF47384">
    <property type="entry name" value="Homodimeric domain of signal transducing histidine kinase"/>
    <property type="match status" value="1"/>
</dbReference>
<gene>
    <name evidence="10" type="ORF">METESE_13180</name>
</gene>
<evidence type="ECO:0000256" key="6">
    <source>
        <dbReference type="ARBA" id="ARBA00022840"/>
    </source>
</evidence>
<protein>
    <recommendedName>
        <fullName evidence="2">histidine kinase</fullName>
        <ecNumber evidence="2">2.7.13.3</ecNumber>
    </recommendedName>
</protein>
<dbReference type="SUPFAM" id="SSF55785">
    <property type="entry name" value="PYP-like sensor domain (PAS domain)"/>
    <property type="match status" value="1"/>
</dbReference>
<dbReference type="GO" id="GO:0000155">
    <property type="term" value="F:phosphorelay sensor kinase activity"/>
    <property type="evidence" value="ECO:0007669"/>
    <property type="project" value="InterPro"/>
</dbReference>